<evidence type="ECO:0000256" key="6">
    <source>
        <dbReference type="ARBA" id="ARBA00022989"/>
    </source>
</evidence>
<feature type="domain" description="Glycosyltransferase RgtA/B/C/D-like" evidence="9">
    <location>
        <begin position="78"/>
        <end position="220"/>
    </location>
</feature>
<dbReference type="GO" id="GO:0010041">
    <property type="term" value="P:response to iron(III) ion"/>
    <property type="evidence" value="ECO:0007669"/>
    <property type="project" value="TreeGrafter"/>
</dbReference>
<protein>
    <recommendedName>
        <fullName evidence="9">Glycosyltransferase RgtA/B/C/D-like domain-containing protein</fullName>
    </recommendedName>
</protein>
<dbReference type="GO" id="GO:0009103">
    <property type="term" value="P:lipopolysaccharide biosynthetic process"/>
    <property type="evidence" value="ECO:0007669"/>
    <property type="project" value="UniProtKB-ARBA"/>
</dbReference>
<dbReference type="EMBL" id="CADCUK010000161">
    <property type="protein sequence ID" value="CAA9384957.1"/>
    <property type="molecule type" value="Genomic_DNA"/>
</dbReference>
<evidence type="ECO:0000256" key="3">
    <source>
        <dbReference type="ARBA" id="ARBA00022676"/>
    </source>
</evidence>
<dbReference type="Pfam" id="PF13231">
    <property type="entry name" value="PMT_2"/>
    <property type="match status" value="1"/>
</dbReference>
<comment type="subcellular location">
    <subcellularLocation>
        <location evidence="1">Cell membrane</location>
        <topology evidence="1">Multi-pass membrane protein</topology>
    </subcellularLocation>
</comment>
<gene>
    <name evidence="10" type="ORF">AVDCRST_MAG47-2432</name>
</gene>
<feature type="transmembrane region" description="Helical" evidence="8">
    <location>
        <begin position="324"/>
        <end position="344"/>
    </location>
</feature>
<feature type="transmembrane region" description="Helical" evidence="8">
    <location>
        <begin position="112"/>
        <end position="132"/>
    </location>
</feature>
<evidence type="ECO:0000256" key="4">
    <source>
        <dbReference type="ARBA" id="ARBA00022679"/>
    </source>
</evidence>
<feature type="transmembrane region" description="Helical" evidence="8">
    <location>
        <begin position="163"/>
        <end position="195"/>
    </location>
</feature>
<keyword evidence="2" id="KW-1003">Cell membrane</keyword>
<dbReference type="InterPro" id="IPR038731">
    <property type="entry name" value="RgtA/B/C-like"/>
</dbReference>
<evidence type="ECO:0000313" key="10">
    <source>
        <dbReference type="EMBL" id="CAA9384957.1"/>
    </source>
</evidence>
<feature type="transmembrane region" description="Helical" evidence="8">
    <location>
        <begin position="138"/>
        <end position="156"/>
    </location>
</feature>
<keyword evidence="3" id="KW-0328">Glycosyltransferase</keyword>
<evidence type="ECO:0000259" key="9">
    <source>
        <dbReference type="Pfam" id="PF13231"/>
    </source>
</evidence>
<dbReference type="AlphaFoldDB" id="A0A6J4NJT5"/>
<keyword evidence="5 8" id="KW-0812">Transmembrane</keyword>
<feature type="transmembrane region" description="Helical" evidence="8">
    <location>
        <begin position="12"/>
        <end position="32"/>
    </location>
</feature>
<dbReference type="GO" id="GO:0016763">
    <property type="term" value="F:pentosyltransferase activity"/>
    <property type="evidence" value="ECO:0007669"/>
    <property type="project" value="TreeGrafter"/>
</dbReference>
<feature type="transmembrane region" description="Helical" evidence="8">
    <location>
        <begin position="258"/>
        <end position="282"/>
    </location>
</feature>
<sequence>MHLAPSMGMRRGDAVGAAAVGLLGALVSLAWVGRPSFWYDEAATIASTDRSLADLARLVEKRDAVHALYYAAMHGWRDLVGTSEVALRLPSVLATGVTCVLVYVLGHRLAGARTALAAGLVAAVLPGLSWAGTEGRPYALATSLATLASLILVVAVQGERRRYWVLYAVTVAVSAYLFLFAALLLACHLVTVAALRSGRRAWLLATAAVTAGVAPLAVAAVGQRGQISWIKAGPSRMAERALVNQYFLGLRPEDEQDFLTVCGVLLAVASLLLVLVAVVTGVRSAADGVGPRLLVALALPWAVVPAVLLIAASALVMPVYVERYAVFGAPAVALLVGQGVARLWDARGTWFAAVILATLVLLTGPALVAQKAPDAKGEDYRAAADFTGGGEEGEAELVLYDNADALGVPRAYPEPFQDLAQPNRVEDRPDQGLFGTVRGPDDLEKAVVRGRTVVLFRVRRQPDLGLARWLSRQRCSASPETYEDARLKVTRYAC</sequence>
<keyword evidence="7 8" id="KW-0472">Membrane</keyword>
<evidence type="ECO:0000256" key="2">
    <source>
        <dbReference type="ARBA" id="ARBA00022475"/>
    </source>
</evidence>
<dbReference type="InterPro" id="IPR050297">
    <property type="entry name" value="LipidA_mod_glycosyltrf_83"/>
</dbReference>
<name>A0A6J4NJT5_9ACTN</name>
<organism evidence="10">
    <name type="scientific">uncultured Nocardioidaceae bacterium</name>
    <dbReference type="NCBI Taxonomy" id="253824"/>
    <lineage>
        <taxon>Bacteria</taxon>
        <taxon>Bacillati</taxon>
        <taxon>Actinomycetota</taxon>
        <taxon>Actinomycetes</taxon>
        <taxon>Propionibacteriales</taxon>
        <taxon>Nocardioidaceae</taxon>
        <taxon>environmental samples</taxon>
    </lineage>
</organism>
<feature type="transmembrane region" description="Helical" evidence="8">
    <location>
        <begin position="201"/>
        <end position="221"/>
    </location>
</feature>
<reference evidence="10" key="1">
    <citation type="submission" date="2020-02" db="EMBL/GenBank/DDBJ databases">
        <authorList>
            <person name="Meier V. D."/>
        </authorList>
    </citation>
    <scope>NUCLEOTIDE SEQUENCE</scope>
    <source>
        <strain evidence="10">AVDCRST_MAG47</strain>
    </source>
</reference>
<dbReference type="PANTHER" id="PTHR33908">
    <property type="entry name" value="MANNOSYLTRANSFERASE YKCB-RELATED"/>
    <property type="match status" value="1"/>
</dbReference>
<feature type="transmembrane region" description="Helical" evidence="8">
    <location>
        <begin position="85"/>
        <end position="105"/>
    </location>
</feature>
<feature type="transmembrane region" description="Helical" evidence="8">
    <location>
        <begin position="350"/>
        <end position="369"/>
    </location>
</feature>
<evidence type="ECO:0000256" key="7">
    <source>
        <dbReference type="ARBA" id="ARBA00023136"/>
    </source>
</evidence>
<evidence type="ECO:0000256" key="5">
    <source>
        <dbReference type="ARBA" id="ARBA00022692"/>
    </source>
</evidence>
<feature type="transmembrane region" description="Helical" evidence="8">
    <location>
        <begin position="294"/>
        <end position="317"/>
    </location>
</feature>
<dbReference type="GO" id="GO:0005886">
    <property type="term" value="C:plasma membrane"/>
    <property type="evidence" value="ECO:0007669"/>
    <property type="project" value="UniProtKB-SubCell"/>
</dbReference>
<evidence type="ECO:0000256" key="1">
    <source>
        <dbReference type="ARBA" id="ARBA00004651"/>
    </source>
</evidence>
<dbReference type="PANTHER" id="PTHR33908:SF3">
    <property type="entry name" value="UNDECAPRENYL PHOSPHATE-ALPHA-4-AMINO-4-DEOXY-L-ARABINOSE ARABINOSYL TRANSFERASE"/>
    <property type="match status" value="1"/>
</dbReference>
<proteinExistence type="predicted"/>
<evidence type="ECO:0000256" key="8">
    <source>
        <dbReference type="SAM" id="Phobius"/>
    </source>
</evidence>
<accession>A0A6J4NJT5</accession>
<keyword evidence="4" id="KW-0808">Transferase</keyword>
<keyword evidence="6 8" id="KW-1133">Transmembrane helix</keyword>